<comment type="caution">
    <text evidence="6">The sequence shown here is derived from an EMBL/GenBank/DDBJ whole genome shotgun (WGS) entry which is preliminary data.</text>
</comment>
<dbReference type="GO" id="GO:0005524">
    <property type="term" value="F:ATP binding"/>
    <property type="evidence" value="ECO:0007669"/>
    <property type="project" value="UniProtKB-KW"/>
</dbReference>
<dbReference type="PROSITE" id="PS50893">
    <property type="entry name" value="ABC_TRANSPORTER_2"/>
    <property type="match status" value="2"/>
</dbReference>
<feature type="region of interest" description="Disordered" evidence="4">
    <location>
        <begin position="290"/>
        <end position="309"/>
    </location>
</feature>
<dbReference type="PANTHER" id="PTHR19211">
    <property type="entry name" value="ATP-BINDING TRANSPORT PROTEIN-RELATED"/>
    <property type="match status" value="1"/>
</dbReference>
<dbReference type="GO" id="GO:0016887">
    <property type="term" value="F:ATP hydrolysis activity"/>
    <property type="evidence" value="ECO:0007669"/>
    <property type="project" value="InterPro"/>
</dbReference>
<dbReference type="SUPFAM" id="SSF52540">
    <property type="entry name" value="P-loop containing nucleoside triphosphate hydrolases"/>
    <property type="match status" value="2"/>
</dbReference>
<dbReference type="InterPro" id="IPR017871">
    <property type="entry name" value="ABC_transporter-like_CS"/>
</dbReference>
<evidence type="ECO:0000256" key="2">
    <source>
        <dbReference type="ARBA" id="ARBA00022741"/>
    </source>
</evidence>
<dbReference type="PANTHER" id="PTHR19211:SF6">
    <property type="entry name" value="BLL7188 PROTEIN"/>
    <property type="match status" value="1"/>
</dbReference>
<protein>
    <submittedName>
        <fullName evidence="6">ABC transporter ATP-binding protein</fullName>
    </submittedName>
</protein>
<dbReference type="AlphaFoldDB" id="A0A062V6U4"/>
<dbReference type="Pfam" id="PF00005">
    <property type="entry name" value="ABC_tran"/>
    <property type="match status" value="2"/>
</dbReference>
<dbReference type="SMART" id="SM00382">
    <property type="entry name" value="AAA"/>
    <property type="match status" value="2"/>
</dbReference>
<dbReference type="RefSeq" id="WP_035599624.1">
    <property type="nucleotide sequence ID" value="NZ_ARYM01000015.1"/>
</dbReference>
<keyword evidence="1" id="KW-0677">Repeat</keyword>
<dbReference type="PATRIC" id="fig|1280954.3.peg.2648"/>
<feature type="compositionally biased region" description="Basic and acidic residues" evidence="4">
    <location>
        <begin position="297"/>
        <end position="309"/>
    </location>
</feature>
<dbReference type="InterPro" id="IPR027417">
    <property type="entry name" value="P-loop_NTPase"/>
</dbReference>
<organism evidence="6 7">
    <name type="scientific">Hyphomonas polymorpha PS728</name>
    <dbReference type="NCBI Taxonomy" id="1280954"/>
    <lineage>
        <taxon>Bacteria</taxon>
        <taxon>Pseudomonadati</taxon>
        <taxon>Pseudomonadota</taxon>
        <taxon>Alphaproteobacteria</taxon>
        <taxon>Hyphomonadales</taxon>
        <taxon>Hyphomonadaceae</taxon>
        <taxon>Hyphomonas</taxon>
    </lineage>
</organism>
<gene>
    <name evidence="6" type="ORF">HPO_13070</name>
</gene>
<dbReference type="eggNOG" id="COG0488">
    <property type="taxonomic scope" value="Bacteria"/>
</dbReference>
<evidence type="ECO:0000259" key="5">
    <source>
        <dbReference type="PROSITE" id="PS50893"/>
    </source>
</evidence>
<proteinExistence type="predicted"/>
<feature type="region of interest" description="Disordered" evidence="4">
    <location>
        <begin position="242"/>
        <end position="272"/>
    </location>
</feature>
<feature type="compositionally biased region" description="Basic and acidic residues" evidence="4">
    <location>
        <begin position="242"/>
        <end position="266"/>
    </location>
</feature>
<keyword evidence="2" id="KW-0547">Nucleotide-binding</keyword>
<dbReference type="InterPro" id="IPR003439">
    <property type="entry name" value="ABC_transporter-like_ATP-bd"/>
</dbReference>
<feature type="domain" description="ABC transporter" evidence="5">
    <location>
        <begin position="338"/>
        <end position="527"/>
    </location>
</feature>
<dbReference type="EMBL" id="ARYM01000015">
    <property type="protein sequence ID" value="KCZ97787.1"/>
    <property type="molecule type" value="Genomic_DNA"/>
</dbReference>
<dbReference type="InterPro" id="IPR003593">
    <property type="entry name" value="AAA+_ATPase"/>
</dbReference>
<accession>A0A062V6U4</accession>
<evidence type="ECO:0000313" key="7">
    <source>
        <dbReference type="Proteomes" id="UP000027100"/>
    </source>
</evidence>
<dbReference type="FunFam" id="3.40.50.300:FF:001320">
    <property type="entry name" value="Heme ABC transporter ATP-binding protein"/>
    <property type="match status" value="1"/>
</dbReference>
<evidence type="ECO:0000313" key="6">
    <source>
        <dbReference type="EMBL" id="KCZ97787.1"/>
    </source>
</evidence>
<dbReference type="STRING" id="1280954.HPO_13070"/>
<name>A0A062V6U4_9PROT</name>
<feature type="domain" description="ABC transporter" evidence="5">
    <location>
        <begin position="5"/>
        <end position="236"/>
    </location>
</feature>
<keyword evidence="7" id="KW-1185">Reference proteome</keyword>
<dbReference type="PROSITE" id="PS00211">
    <property type="entry name" value="ABC_TRANSPORTER_1"/>
    <property type="match status" value="1"/>
</dbReference>
<sequence length="527" mass="55480">MPASITFASLNFALPDGRVLFSDLSFSLNQERTGIVGRNGAGKSTLLKLISGALSPASGSVTVAGTTGVLRQSFEPSPEETLAGLFAVEPALACLRHIEAGAGTETDFAEADWTLESRLAETLGRAGLQGVGLETPLATLSGGQRTRASLAALIFAEPDFLLLDEPTNNLDREGRAAVAELLAGWRGGAVVVSHDRELLENMDAIIELTSLGAARYGGGWSSYEAQKARELAAAQQDLAHAERRVEEAGKKAQTAAERKARRDGAGSRKAARGGAPRILLGTLKNRAEDSSGALGRLAERQKTEAEEAATEARGRVEVLQPFIVKLAPTALPPNKEVVRVARLAAGYDADRPVIRDLSFDLRGPERAAISGPNGAGKSTLLKVITGALPALSGEALVHVPWALLDQEVSLLEGAGTILDNFRRINPEADENACRAALARFRFRADAALQPVATLSGGERLRAGLACVLGGGAPPQLLILDEPTNHLDIASLETVEAGLNAYDGALLTVSHDETFLERVGVTRKISLR</sequence>
<dbReference type="Proteomes" id="UP000027100">
    <property type="component" value="Unassembled WGS sequence"/>
</dbReference>
<evidence type="ECO:0000256" key="1">
    <source>
        <dbReference type="ARBA" id="ARBA00022737"/>
    </source>
</evidence>
<dbReference type="CDD" id="cd03221">
    <property type="entry name" value="ABCF_EF-3"/>
    <property type="match status" value="2"/>
</dbReference>
<dbReference type="InterPro" id="IPR050611">
    <property type="entry name" value="ABCF"/>
</dbReference>
<evidence type="ECO:0000256" key="3">
    <source>
        <dbReference type="ARBA" id="ARBA00022840"/>
    </source>
</evidence>
<evidence type="ECO:0000256" key="4">
    <source>
        <dbReference type="SAM" id="MobiDB-lite"/>
    </source>
</evidence>
<dbReference type="OrthoDB" id="7623913at2"/>
<reference evidence="6 7" key="1">
    <citation type="journal article" date="2014" name="Antonie Van Leeuwenhoek">
        <title>Hyphomonas beringensis sp. nov. and Hyphomonas chukchiensis sp. nov., isolated from surface seawater of the Bering Sea and Chukchi Sea.</title>
        <authorList>
            <person name="Li C."/>
            <person name="Lai Q."/>
            <person name="Li G."/>
            <person name="Dong C."/>
            <person name="Wang J."/>
            <person name="Liao Y."/>
            <person name="Shao Z."/>
        </authorList>
    </citation>
    <scope>NUCLEOTIDE SEQUENCE [LARGE SCALE GENOMIC DNA]</scope>
    <source>
        <strain evidence="6 7">PS728</strain>
    </source>
</reference>
<keyword evidence="3 6" id="KW-0067">ATP-binding</keyword>
<dbReference type="Gene3D" id="3.40.50.300">
    <property type="entry name" value="P-loop containing nucleotide triphosphate hydrolases"/>
    <property type="match status" value="2"/>
</dbReference>